<dbReference type="EMBL" id="JAODUO010000245">
    <property type="protein sequence ID" value="KAK2185054.1"/>
    <property type="molecule type" value="Genomic_DNA"/>
</dbReference>
<dbReference type="SUPFAM" id="SSF50965">
    <property type="entry name" value="Galactose oxidase, central domain"/>
    <property type="match status" value="1"/>
</dbReference>
<comment type="caution">
    <text evidence="2">The sequence shown here is derived from an EMBL/GenBank/DDBJ whole genome shotgun (WGS) entry which is preliminary data.</text>
</comment>
<dbReference type="InterPro" id="IPR011043">
    <property type="entry name" value="Gal_Oxase/kelch_b-propeller"/>
</dbReference>
<dbReference type="InterPro" id="IPR015915">
    <property type="entry name" value="Kelch-typ_b-propeller"/>
</dbReference>
<organism evidence="2 3">
    <name type="scientific">Ridgeia piscesae</name>
    <name type="common">Tubeworm</name>
    <dbReference type="NCBI Taxonomy" id="27915"/>
    <lineage>
        <taxon>Eukaryota</taxon>
        <taxon>Metazoa</taxon>
        <taxon>Spiralia</taxon>
        <taxon>Lophotrochozoa</taxon>
        <taxon>Annelida</taxon>
        <taxon>Polychaeta</taxon>
        <taxon>Sedentaria</taxon>
        <taxon>Canalipalpata</taxon>
        <taxon>Sabellida</taxon>
        <taxon>Siboglinidae</taxon>
        <taxon>Ridgeia</taxon>
    </lineage>
</organism>
<dbReference type="Proteomes" id="UP001209878">
    <property type="component" value="Unassembled WGS sequence"/>
</dbReference>
<feature type="compositionally biased region" description="Basic and acidic residues" evidence="1">
    <location>
        <begin position="153"/>
        <end position="174"/>
    </location>
</feature>
<keyword evidence="3" id="KW-1185">Reference proteome</keyword>
<evidence type="ECO:0000256" key="1">
    <source>
        <dbReference type="SAM" id="MobiDB-lite"/>
    </source>
</evidence>
<feature type="compositionally biased region" description="Polar residues" evidence="1">
    <location>
        <begin position="178"/>
        <end position="195"/>
    </location>
</feature>
<accession>A0AAD9NYW9</accession>
<feature type="region of interest" description="Disordered" evidence="1">
    <location>
        <begin position="85"/>
        <end position="108"/>
    </location>
</feature>
<feature type="compositionally biased region" description="Basic and acidic residues" evidence="1">
    <location>
        <begin position="213"/>
        <end position="228"/>
    </location>
</feature>
<evidence type="ECO:0008006" key="4">
    <source>
        <dbReference type="Google" id="ProtNLM"/>
    </source>
</evidence>
<gene>
    <name evidence="2" type="ORF">NP493_246g00002</name>
</gene>
<dbReference type="AlphaFoldDB" id="A0AAD9NYW9"/>
<dbReference type="Gene3D" id="2.120.10.80">
    <property type="entry name" value="Kelch-type beta propeller"/>
    <property type="match status" value="1"/>
</dbReference>
<proteinExistence type="predicted"/>
<name>A0AAD9NYW9_RIDPI</name>
<feature type="compositionally biased region" description="Basic and acidic residues" evidence="1">
    <location>
        <begin position="121"/>
        <end position="134"/>
    </location>
</feature>
<evidence type="ECO:0000313" key="2">
    <source>
        <dbReference type="EMBL" id="KAK2185054.1"/>
    </source>
</evidence>
<sequence length="434" mass="48479">MYLFRKKNGQVFEKLVEGGSLQQLVIFGFGQWDSEKSLQVELTAADSSHVIPLGQMSSKCRCLSWENVGKQTKATGSLRLACTVTSDHTKTDKPKKGKTQAKSPATNQTVCVKGEEKLTKSKRKSEEVSVEKTKQAAANSKSEVIVKRQCKGLGKEGQKEGVKKKKEEWEKTSELESSDCQSPSNNSTSKDTVVKQSVKRDMPKRACISKTAVDSKDSKPKGDVDAQPLKDKDMNIMHELTEPGVEKDGMSKIEEVKLEPPVDVTPAVVAVKSQRKLVSSVSPSKRWGHSLCMISENEAVLVGGQGDKQQFCKDSIWHLDLEKGKWTGQNECVCWAEKGKWTSQNECVCWAEKGKWTSHNECVCWAEKGKWTSHNECVCWAEKGKWTSHNECVCWAEKGKWTSHNECVCWAEKGKWTSHNECLLGREGQVDESQ</sequence>
<protein>
    <recommendedName>
        <fullName evidence="4">Kelch repeat-containing protein</fullName>
    </recommendedName>
</protein>
<reference evidence="2" key="1">
    <citation type="journal article" date="2023" name="Mol. Biol. Evol.">
        <title>Third-Generation Sequencing Reveals the Adaptive Role of the Epigenome in Three Deep-Sea Polychaetes.</title>
        <authorList>
            <person name="Perez M."/>
            <person name="Aroh O."/>
            <person name="Sun Y."/>
            <person name="Lan Y."/>
            <person name="Juniper S.K."/>
            <person name="Young C.R."/>
            <person name="Angers B."/>
            <person name="Qian P.Y."/>
        </authorList>
    </citation>
    <scope>NUCLEOTIDE SEQUENCE</scope>
    <source>
        <strain evidence="2">R07B-5</strain>
    </source>
</reference>
<evidence type="ECO:0000313" key="3">
    <source>
        <dbReference type="Proteomes" id="UP001209878"/>
    </source>
</evidence>
<feature type="region of interest" description="Disordered" evidence="1">
    <location>
        <begin position="121"/>
        <end position="228"/>
    </location>
</feature>